<dbReference type="InterPro" id="IPR036412">
    <property type="entry name" value="HAD-like_sf"/>
</dbReference>
<dbReference type="PANTHER" id="PTHR11051">
    <property type="entry name" value="GLYCOSYL HYDROLASE-RELATED"/>
    <property type="match status" value="1"/>
</dbReference>
<dbReference type="PANTHER" id="PTHR11051:SF13">
    <property type="entry name" value="GLYCOSYL TRANSFERASE"/>
    <property type="match status" value="1"/>
</dbReference>
<dbReference type="SUPFAM" id="SSF56784">
    <property type="entry name" value="HAD-like"/>
    <property type="match status" value="1"/>
</dbReference>
<dbReference type="RefSeq" id="WP_187055629.1">
    <property type="nucleotide sequence ID" value="NZ_CP060412.1"/>
</dbReference>
<evidence type="ECO:0000313" key="10">
    <source>
        <dbReference type="Proteomes" id="UP000515873"/>
    </source>
</evidence>
<dbReference type="InterPro" id="IPR012341">
    <property type="entry name" value="6hp_glycosidase-like_sf"/>
</dbReference>
<comment type="cofactor">
    <cofactor evidence="4">
        <name>Mg(2+)</name>
        <dbReference type="ChEBI" id="CHEBI:18420"/>
    </cofactor>
    <text evidence="4">Binds 2 magnesium ions per subunit.</text>
</comment>
<feature type="site" description="Important for catalytic activity and assists the phosphoryl transfer reaction to Asp8 by balancing charge and orienting the reacting groups" evidence="5">
    <location>
        <position position="902"/>
    </location>
</feature>
<dbReference type="GO" id="GO:0030246">
    <property type="term" value="F:carbohydrate binding"/>
    <property type="evidence" value="ECO:0007669"/>
    <property type="project" value="InterPro"/>
</dbReference>
<dbReference type="SFLD" id="SFLDG01135">
    <property type="entry name" value="C1.5.6:_HAD__Beta-PGM__Phospha"/>
    <property type="match status" value="1"/>
</dbReference>
<feature type="binding site" evidence="3">
    <location>
        <begin position="797"/>
        <end position="799"/>
    </location>
    <ligand>
        <name>substrate</name>
    </ligand>
</feature>
<keyword evidence="9" id="KW-0413">Isomerase</keyword>
<feature type="site" description="Important for catalytic activity and assists the phosphoryl transfer reaction to Asp8 by balancing charge and orienting the reacting groups" evidence="5">
    <location>
        <position position="933"/>
    </location>
</feature>
<evidence type="ECO:0000256" key="3">
    <source>
        <dbReference type="PIRSR" id="PIRSR610972-2"/>
    </source>
</evidence>
<gene>
    <name evidence="9" type="primary">pgmB</name>
    <name evidence="9" type="ORF">H8F01_13560</name>
</gene>
<feature type="binding site" evidence="4">
    <location>
        <position position="958"/>
    </location>
    <ligand>
        <name>Mg(2+)</name>
        <dbReference type="ChEBI" id="CHEBI:18420"/>
    </ligand>
</feature>
<dbReference type="AlphaFoldDB" id="A0A7G8Q041"/>
<dbReference type="NCBIfam" id="TIGR01509">
    <property type="entry name" value="HAD-SF-IA-v3"/>
    <property type="match status" value="1"/>
</dbReference>
<dbReference type="PRINTS" id="PR00413">
    <property type="entry name" value="HADHALOGNASE"/>
</dbReference>
<dbReference type="Gene3D" id="2.70.98.40">
    <property type="entry name" value="Glycoside hydrolase, family 65, N-terminal domain"/>
    <property type="match status" value="1"/>
</dbReference>
<feature type="binding site" evidence="3">
    <location>
        <position position="933"/>
    </location>
    <ligand>
        <name>substrate</name>
    </ligand>
</feature>
<evidence type="ECO:0000256" key="4">
    <source>
        <dbReference type="PIRSR" id="PIRSR610972-3"/>
    </source>
</evidence>
<evidence type="ECO:0000256" key="5">
    <source>
        <dbReference type="PIRSR" id="PIRSR610972-4"/>
    </source>
</evidence>
<feature type="domain" description="Glycoside hydrolase family 65 central catalytic" evidence="6">
    <location>
        <begin position="338"/>
        <end position="701"/>
    </location>
</feature>
<feature type="binding site" evidence="3">
    <location>
        <position position="813"/>
    </location>
    <ligand>
        <name>substrate</name>
    </ligand>
</feature>
<dbReference type="InterPro" id="IPR037018">
    <property type="entry name" value="GH65_N"/>
</dbReference>
<dbReference type="InterPro" id="IPR023198">
    <property type="entry name" value="PGP-like_dom2"/>
</dbReference>
<evidence type="ECO:0000256" key="2">
    <source>
        <dbReference type="PIRSR" id="PIRSR610972-1"/>
    </source>
</evidence>
<organism evidence="9 10">
    <name type="scientific">Dyella telluris</name>
    <dbReference type="NCBI Taxonomy" id="2763498"/>
    <lineage>
        <taxon>Bacteria</taxon>
        <taxon>Pseudomonadati</taxon>
        <taxon>Pseudomonadota</taxon>
        <taxon>Gammaproteobacteria</taxon>
        <taxon>Lysobacterales</taxon>
        <taxon>Rhodanobacteraceae</taxon>
        <taxon>Dyella</taxon>
    </lineage>
</organism>
<name>A0A7G8Q041_9GAMM</name>
<evidence type="ECO:0000259" key="8">
    <source>
        <dbReference type="Pfam" id="PF03636"/>
    </source>
</evidence>
<feature type="domain" description="Glycoside hydrolase family 65 C-terminal" evidence="7">
    <location>
        <begin position="711"/>
        <end position="769"/>
    </location>
</feature>
<evidence type="ECO:0000259" key="7">
    <source>
        <dbReference type="Pfam" id="PF03633"/>
    </source>
</evidence>
<dbReference type="Gene3D" id="3.40.50.1000">
    <property type="entry name" value="HAD superfamily/HAD-like"/>
    <property type="match status" value="1"/>
</dbReference>
<dbReference type="GO" id="GO:0004553">
    <property type="term" value="F:hydrolase activity, hydrolyzing O-glycosyl compounds"/>
    <property type="evidence" value="ECO:0007669"/>
    <property type="project" value="TreeGrafter"/>
</dbReference>
<dbReference type="GO" id="GO:0005975">
    <property type="term" value="P:carbohydrate metabolic process"/>
    <property type="evidence" value="ECO:0007669"/>
    <property type="project" value="InterPro"/>
</dbReference>
<feature type="domain" description="Glycoside hydrolase family 65 N-terminal" evidence="8">
    <location>
        <begin position="26"/>
        <end position="278"/>
    </location>
</feature>
<feature type="active site" description="Proton donor/acceptor" evidence="2">
    <location>
        <position position="799"/>
    </location>
</feature>
<dbReference type="Gene3D" id="1.50.10.10">
    <property type="match status" value="1"/>
</dbReference>
<dbReference type="InterPro" id="IPR006439">
    <property type="entry name" value="HAD-SF_hydro_IA"/>
</dbReference>
<dbReference type="CDD" id="cd02598">
    <property type="entry name" value="HAD_BPGM"/>
    <property type="match status" value="1"/>
</dbReference>
<keyword evidence="4" id="KW-0479">Metal-binding</keyword>
<dbReference type="NCBIfam" id="TIGR02009">
    <property type="entry name" value="PGMB-YQAB-SF"/>
    <property type="match status" value="1"/>
</dbReference>
<dbReference type="GO" id="GO:0016757">
    <property type="term" value="F:glycosyltransferase activity"/>
    <property type="evidence" value="ECO:0007669"/>
    <property type="project" value="UniProtKB-ARBA"/>
</dbReference>
<comment type="similarity">
    <text evidence="1">Belongs to the HAD-like hydrolase superfamily. CbbY/CbbZ/Gph/YieH family.</text>
</comment>
<dbReference type="InterPro" id="IPR011013">
    <property type="entry name" value="Gal_mutarotase_sf_dom"/>
</dbReference>
<dbReference type="GO" id="GO:0008801">
    <property type="term" value="F:beta-phosphoglucomutase activity"/>
    <property type="evidence" value="ECO:0007669"/>
    <property type="project" value="UniProtKB-EC"/>
</dbReference>
<reference evidence="9 10" key="1">
    <citation type="submission" date="2020-08" db="EMBL/GenBank/DDBJ databases">
        <title>Dyella sp. G9 isolated from forest soil.</title>
        <authorList>
            <person name="Fu J."/>
            <person name="Qiu L."/>
        </authorList>
    </citation>
    <scope>NUCLEOTIDE SEQUENCE [LARGE SCALE GENOMIC DNA]</scope>
    <source>
        <strain evidence="9 10">G9</strain>
    </source>
</reference>
<dbReference type="Pfam" id="PF00702">
    <property type="entry name" value="Hydrolase"/>
    <property type="match status" value="1"/>
</dbReference>
<dbReference type="KEGG" id="dtl:H8F01_13560"/>
<keyword evidence="4" id="KW-0460">Magnesium</keyword>
<evidence type="ECO:0000313" key="9">
    <source>
        <dbReference type="EMBL" id="QNK00149.1"/>
    </source>
</evidence>
<dbReference type="SUPFAM" id="SSF74650">
    <property type="entry name" value="Galactose mutarotase-like"/>
    <property type="match status" value="1"/>
</dbReference>
<evidence type="ECO:0000256" key="1">
    <source>
        <dbReference type="ARBA" id="ARBA00006171"/>
    </source>
</evidence>
<feature type="binding site" evidence="4">
    <location>
        <position position="957"/>
    </location>
    <ligand>
        <name>Mg(2+)</name>
        <dbReference type="ChEBI" id="CHEBI:18420"/>
    </ligand>
</feature>
<dbReference type="InterPro" id="IPR010976">
    <property type="entry name" value="B-phosphoglucomutase_hydrolase"/>
</dbReference>
<dbReference type="InterPro" id="IPR005196">
    <property type="entry name" value="Glyco_hydro_65_N"/>
</dbReference>
<dbReference type="EC" id="5.4.2.6" evidence="9"/>
<dbReference type="Pfam" id="PF03633">
    <property type="entry name" value="Glyco_hydro_65C"/>
    <property type="match status" value="1"/>
</dbReference>
<sequence length="1019" mass="111627">MDHRETAQVLSPSGRACRDPWVVASHHADPACFAQDESLFALSNGALGVRGGLEEDNSPSQGCFLAGAWERTPIEYHERFPGFAAHTDTRIPVADGTRIHLRLGDTPVRLGEGEWLQFERALDLRSGCYRRQLRWRSPEGPTLLIDAERIVSLDRPALLAIRYRVQSVDYTGPVTLESSISTARNATEQGDDPRIGTRVDGGLATIDAAADETFAHVLQRTAHSDIRVACMQQHAIIDDSLRFRLANLAPHGVMQVFEGELSPGQSVTLEKYVAYTWTPPGGSDTDAELLSAATGELAGAHALGHGELLARQSSMLAQLWHNADLAIDGDDATEQALRFNLFHVFQSSSRDGLGSTAAKGLTGEGYEGHYFWDAEVFMLPAMVAVAPHVARSMLMYRHGTLERARAHARELNHARGALYAWRTISGDECSAYFPSGSAQYHINAAVAWAIRHYVDGTGDEAFLRDAGAEMLFETARVWLDIGHFNPRRGGAFCIHDVTGPDEYTALVDNNHYTNRMAQRHLRDAATVAQWLQATAPEAYAELARRIGLESFEIMQWQRAAELMYLAEDERLGVFPQDDTFLDKPRMPARNGGEGKRPLLLELHPLTIYRHQVCKQADTLLSLMLAGDDVSLAAKRRNFDYYEGVTVHDSTLSASTFGVLAAEVGAHDKAWAYFQDTLRVDLDDLHGNAAHGLHMAAMAGSWLSLAWGYGGMRVIDGELHLRPQLPHAWRSYRFGISWRGAHLRVDVDAHNVRYTLTRGDDIAFHHAGKLTHLRGGEPVSMPQRQLAPTLPLQAVIFDLDGVIADTAVVHRAAWEQLAAEIDAPFDEGIAARMKGVDRRGSLEILLERAPRSFLEHEKRALEERKNAYYVERIGQFGPEQLLPGAREAVEAVRRAGLRVGLASASRNAPLLLERMGIAPLFDVIVDAARIARSKPDPEIFLAAAAALGVPPEACLGVEDAAAGISSIHAAGMVAIGIGQREDLGEADIVLPGLIAFRMADYVDNKNGATATIAEATNINA</sequence>
<dbReference type="InterPro" id="IPR005194">
    <property type="entry name" value="Glyco_hydro_65_C"/>
</dbReference>
<dbReference type="GO" id="GO:0000287">
    <property type="term" value="F:magnesium ion binding"/>
    <property type="evidence" value="ECO:0007669"/>
    <property type="project" value="InterPro"/>
</dbReference>
<feature type="active site" description="Nucleophile" evidence="2">
    <location>
        <position position="797"/>
    </location>
</feature>
<protein>
    <submittedName>
        <fullName evidence="9">Beta-phosphoglucomutase</fullName>
        <ecNumber evidence="9">5.4.2.6</ecNumber>
    </submittedName>
</protein>
<dbReference type="InterPro" id="IPR008928">
    <property type="entry name" value="6-hairpin_glycosidase_sf"/>
</dbReference>
<dbReference type="EMBL" id="CP060412">
    <property type="protein sequence ID" value="QNK00149.1"/>
    <property type="molecule type" value="Genomic_DNA"/>
</dbReference>
<feature type="binding site" evidence="3">
    <location>
        <begin position="902"/>
        <end position="906"/>
    </location>
    <ligand>
        <name>substrate</name>
    </ligand>
</feature>
<dbReference type="Pfam" id="PF03632">
    <property type="entry name" value="Glyco_hydro_65m"/>
    <property type="match status" value="1"/>
</dbReference>
<dbReference type="SFLD" id="SFLDS00003">
    <property type="entry name" value="Haloacid_Dehalogenase"/>
    <property type="match status" value="1"/>
</dbReference>
<feature type="binding site" evidence="4">
    <location>
        <position position="797"/>
    </location>
    <ligand>
        <name>Mg(2+)</name>
        <dbReference type="ChEBI" id="CHEBI:18420"/>
    </ligand>
</feature>
<evidence type="ECO:0000259" key="6">
    <source>
        <dbReference type="Pfam" id="PF03632"/>
    </source>
</evidence>
<dbReference type="InterPro" id="IPR005195">
    <property type="entry name" value="Glyco_hydro_65_M"/>
</dbReference>
<accession>A0A7G8Q041</accession>
<dbReference type="InterPro" id="IPR023214">
    <property type="entry name" value="HAD_sf"/>
</dbReference>
<dbReference type="SUPFAM" id="SSF48208">
    <property type="entry name" value="Six-hairpin glycosidases"/>
    <property type="match status" value="1"/>
</dbReference>
<proteinExistence type="inferred from homology"/>
<dbReference type="Gene3D" id="2.60.420.10">
    <property type="entry name" value="Maltose phosphorylase, domain 3"/>
    <property type="match status" value="1"/>
</dbReference>
<feature type="binding site" evidence="3">
    <location>
        <position position="864"/>
    </location>
    <ligand>
        <name>substrate</name>
    </ligand>
</feature>
<dbReference type="InterPro" id="IPR010972">
    <property type="entry name" value="Beta-PGM"/>
</dbReference>
<feature type="binding site" evidence="4">
    <location>
        <position position="799"/>
    </location>
    <ligand>
        <name>Mg(2+)</name>
        <dbReference type="ChEBI" id="CHEBI:18420"/>
    </ligand>
</feature>
<dbReference type="NCBIfam" id="TIGR01990">
    <property type="entry name" value="bPGM"/>
    <property type="match status" value="1"/>
</dbReference>
<feature type="binding site" evidence="3">
    <location>
        <position position="840"/>
    </location>
    <ligand>
        <name>substrate</name>
    </ligand>
</feature>
<dbReference type="Gene3D" id="1.10.150.240">
    <property type="entry name" value="Putative phosphatase, domain 2"/>
    <property type="match status" value="1"/>
</dbReference>
<dbReference type="Proteomes" id="UP000515873">
    <property type="component" value="Chromosome"/>
</dbReference>
<dbReference type="SFLD" id="SFLDG01129">
    <property type="entry name" value="C1.5:_HAD__Beta-PGM__Phosphata"/>
    <property type="match status" value="1"/>
</dbReference>
<dbReference type="Pfam" id="PF03636">
    <property type="entry name" value="Glyco_hydro_65N"/>
    <property type="match status" value="1"/>
</dbReference>
<feature type="binding site" evidence="3">
    <location>
        <begin position="832"/>
        <end position="837"/>
    </location>
    <ligand>
        <name>substrate</name>
    </ligand>
</feature>
<keyword evidence="10" id="KW-1185">Reference proteome</keyword>